<dbReference type="OrthoDB" id="2458286at2759"/>
<gene>
    <name evidence="2" type="ORF">C2G38_2033953</name>
</gene>
<dbReference type="Proteomes" id="UP000266673">
    <property type="component" value="Unassembled WGS sequence"/>
</dbReference>
<comment type="caution">
    <text evidence="2">The sequence shown here is derived from an EMBL/GenBank/DDBJ whole genome shotgun (WGS) entry which is preliminary data.</text>
</comment>
<dbReference type="AlphaFoldDB" id="A0A397VJE9"/>
<evidence type="ECO:0000313" key="2">
    <source>
        <dbReference type="EMBL" id="RIB21978.1"/>
    </source>
</evidence>
<reference evidence="2 3" key="1">
    <citation type="submission" date="2018-06" db="EMBL/GenBank/DDBJ databases">
        <title>Comparative genomics reveals the genomic features of Rhizophagus irregularis, R. cerebriforme, R. diaphanum and Gigaspora rosea, and their symbiotic lifestyle signature.</title>
        <authorList>
            <person name="Morin E."/>
            <person name="San Clemente H."/>
            <person name="Chen E.C.H."/>
            <person name="De La Providencia I."/>
            <person name="Hainaut M."/>
            <person name="Kuo A."/>
            <person name="Kohler A."/>
            <person name="Murat C."/>
            <person name="Tang N."/>
            <person name="Roy S."/>
            <person name="Loubradou J."/>
            <person name="Henrissat B."/>
            <person name="Grigoriev I.V."/>
            <person name="Corradi N."/>
            <person name="Roux C."/>
            <person name="Martin F.M."/>
        </authorList>
    </citation>
    <scope>NUCLEOTIDE SEQUENCE [LARGE SCALE GENOMIC DNA]</scope>
    <source>
        <strain evidence="2 3">DAOM 194757</strain>
    </source>
</reference>
<dbReference type="EMBL" id="QKWP01000330">
    <property type="protein sequence ID" value="RIB21978.1"/>
    <property type="molecule type" value="Genomic_DNA"/>
</dbReference>
<keyword evidence="1" id="KW-0175">Coiled coil</keyword>
<evidence type="ECO:0000256" key="1">
    <source>
        <dbReference type="SAM" id="Coils"/>
    </source>
</evidence>
<evidence type="ECO:0000313" key="3">
    <source>
        <dbReference type="Proteomes" id="UP000266673"/>
    </source>
</evidence>
<organism evidence="2 3">
    <name type="scientific">Gigaspora rosea</name>
    <dbReference type="NCBI Taxonomy" id="44941"/>
    <lineage>
        <taxon>Eukaryota</taxon>
        <taxon>Fungi</taxon>
        <taxon>Fungi incertae sedis</taxon>
        <taxon>Mucoromycota</taxon>
        <taxon>Glomeromycotina</taxon>
        <taxon>Glomeromycetes</taxon>
        <taxon>Diversisporales</taxon>
        <taxon>Gigasporaceae</taxon>
        <taxon>Gigaspora</taxon>
    </lineage>
</organism>
<sequence>MEIQNLSTLLAETVQKISALEAKYKNSSGFPIISKPKVSKDKKQTKISLSKVFSLNETEISEVKKMAGIILDNYRILHDTTISRVKPTLVNNWIDMTKKKKQKVQEKMPNENIANQNNSDVEEIISESENEIENEIENANEIENENEFQTNKDTRKWYIFRVLNMEFCM</sequence>
<protein>
    <submittedName>
        <fullName evidence="2">Uncharacterized protein</fullName>
    </submittedName>
</protein>
<accession>A0A397VJE9</accession>
<keyword evidence="3" id="KW-1185">Reference proteome</keyword>
<proteinExistence type="predicted"/>
<name>A0A397VJE9_9GLOM</name>
<feature type="coiled-coil region" evidence="1">
    <location>
        <begin position="118"/>
        <end position="152"/>
    </location>
</feature>